<evidence type="ECO:0000313" key="2">
    <source>
        <dbReference type="Proteomes" id="UP001454036"/>
    </source>
</evidence>
<keyword evidence="2" id="KW-1185">Reference proteome</keyword>
<name>A0AAV3PH99_LITER</name>
<reference evidence="1 2" key="1">
    <citation type="submission" date="2024-01" db="EMBL/GenBank/DDBJ databases">
        <title>The complete chloroplast genome sequence of Lithospermum erythrorhizon: insights into the phylogenetic relationship among Boraginaceae species and the maternal lineages of purple gromwells.</title>
        <authorList>
            <person name="Okada T."/>
            <person name="Watanabe K."/>
        </authorList>
    </citation>
    <scope>NUCLEOTIDE SEQUENCE [LARGE SCALE GENOMIC DNA]</scope>
</reference>
<sequence>MSMVNDLILIRMQYNRDKAKQWVGKLCPKPRKRLLDCVKATSGCMPMKSDRTHFQVFLGSTANQCDVDLEKRLNGDNVEDFVDECYTVNTYKKVYVHVIQPMAGLELWQKIGRE</sequence>
<evidence type="ECO:0000313" key="1">
    <source>
        <dbReference type="EMBL" id="GAA0150661.1"/>
    </source>
</evidence>
<gene>
    <name evidence="1" type="ORF">LIER_43111</name>
</gene>
<dbReference type="Proteomes" id="UP001454036">
    <property type="component" value="Unassembled WGS sequence"/>
</dbReference>
<dbReference type="EMBL" id="BAABME010032767">
    <property type="protein sequence ID" value="GAA0150661.1"/>
    <property type="molecule type" value="Genomic_DNA"/>
</dbReference>
<protein>
    <submittedName>
        <fullName evidence="1">Uncharacterized protein</fullName>
    </submittedName>
</protein>
<organism evidence="1 2">
    <name type="scientific">Lithospermum erythrorhizon</name>
    <name type="common">Purple gromwell</name>
    <name type="synonym">Lithospermum officinale var. erythrorhizon</name>
    <dbReference type="NCBI Taxonomy" id="34254"/>
    <lineage>
        <taxon>Eukaryota</taxon>
        <taxon>Viridiplantae</taxon>
        <taxon>Streptophyta</taxon>
        <taxon>Embryophyta</taxon>
        <taxon>Tracheophyta</taxon>
        <taxon>Spermatophyta</taxon>
        <taxon>Magnoliopsida</taxon>
        <taxon>eudicotyledons</taxon>
        <taxon>Gunneridae</taxon>
        <taxon>Pentapetalae</taxon>
        <taxon>asterids</taxon>
        <taxon>lamiids</taxon>
        <taxon>Boraginales</taxon>
        <taxon>Boraginaceae</taxon>
        <taxon>Boraginoideae</taxon>
        <taxon>Lithospermeae</taxon>
        <taxon>Lithospermum</taxon>
    </lineage>
</organism>
<accession>A0AAV3PH99</accession>
<dbReference type="AlphaFoldDB" id="A0AAV3PH99"/>
<proteinExistence type="predicted"/>
<comment type="caution">
    <text evidence="1">The sequence shown here is derived from an EMBL/GenBank/DDBJ whole genome shotgun (WGS) entry which is preliminary data.</text>
</comment>